<dbReference type="Pfam" id="PF13531">
    <property type="entry name" value="SBP_bac_11"/>
    <property type="match status" value="1"/>
</dbReference>
<keyword evidence="4" id="KW-1185">Reference proteome</keyword>
<proteinExistence type="predicted"/>
<name>A0A1H1PE92_9ACTN</name>
<dbReference type="PANTHER" id="PTHR30006">
    <property type="entry name" value="THIAMINE-BINDING PERIPLASMIC PROTEIN-RELATED"/>
    <property type="match status" value="1"/>
</dbReference>
<dbReference type="AlphaFoldDB" id="A0A1H1PE92"/>
<sequence>MTAPMMSRRALLRSGTAAAGLLTGGALLGCEPPQGAVGEAVPPLPRPDYYPADYDRIVDGSRGEGRLTIYSNMDTFNWKPIVDGFQQHYPWITDVATTNLGSSQVFQRQLAEEAAGQQKAGLLVSGSPQNWLDLTAAKKVADYHSPELDHLPSFARPRPGLYTFSADVMIMVYNKLLLGPAERPDSISGLIRLVRREPDRFRHKLTTYAAGLSFGLAIHDSYYRTRRRRGEDGWAPYDALLPYTRAEESSGPMLDKLASGEYLIAFFLSSTVLFPQRAQLDRVVTWKFARDATPLFQRGMGIPASSPTPNSGRLMLDYVLSREGQQNVAQGGFTPYRDDVPASAAHPSFASIRQQVGSDDLVMIGYDFGSQQEQDDFVEQWERRLG</sequence>
<dbReference type="OrthoDB" id="9802127at2"/>
<evidence type="ECO:0000313" key="4">
    <source>
        <dbReference type="Proteomes" id="UP000199103"/>
    </source>
</evidence>
<dbReference type="STRING" id="630515.SAMN04489812_0848"/>
<protein>
    <submittedName>
        <fullName evidence="3">Iron(III) transport system substrate-binding protein</fullName>
    </submittedName>
</protein>
<dbReference type="EMBL" id="LT629772">
    <property type="protein sequence ID" value="SDS08939.1"/>
    <property type="molecule type" value="Genomic_DNA"/>
</dbReference>
<dbReference type="InterPro" id="IPR006311">
    <property type="entry name" value="TAT_signal"/>
</dbReference>
<evidence type="ECO:0000256" key="2">
    <source>
        <dbReference type="SAM" id="SignalP"/>
    </source>
</evidence>
<dbReference type="PROSITE" id="PS51318">
    <property type="entry name" value="TAT"/>
    <property type="match status" value="1"/>
</dbReference>
<organism evidence="3 4">
    <name type="scientific">Microlunatus soli</name>
    <dbReference type="NCBI Taxonomy" id="630515"/>
    <lineage>
        <taxon>Bacteria</taxon>
        <taxon>Bacillati</taxon>
        <taxon>Actinomycetota</taxon>
        <taxon>Actinomycetes</taxon>
        <taxon>Propionibacteriales</taxon>
        <taxon>Propionibacteriaceae</taxon>
        <taxon>Microlunatus</taxon>
    </lineage>
</organism>
<dbReference type="Proteomes" id="UP000199103">
    <property type="component" value="Chromosome I"/>
</dbReference>
<feature type="signal peptide" evidence="2">
    <location>
        <begin position="1"/>
        <end position="19"/>
    </location>
</feature>
<reference evidence="3 4" key="1">
    <citation type="submission" date="2016-10" db="EMBL/GenBank/DDBJ databases">
        <authorList>
            <person name="de Groot N.N."/>
        </authorList>
    </citation>
    <scope>NUCLEOTIDE SEQUENCE [LARGE SCALE GENOMIC DNA]</scope>
    <source>
        <strain evidence="3 4">DSM 21800</strain>
    </source>
</reference>
<dbReference type="RefSeq" id="WP_091520359.1">
    <property type="nucleotide sequence ID" value="NZ_LT629772.1"/>
</dbReference>
<dbReference type="Gene3D" id="3.40.190.10">
    <property type="entry name" value="Periplasmic binding protein-like II"/>
    <property type="match status" value="2"/>
</dbReference>
<gene>
    <name evidence="3" type="ORF">SAMN04489812_0848</name>
</gene>
<dbReference type="PANTHER" id="PTHR30006:SF25">
    <property type="entry name" value="PHOSPHOGLYCERATE TRANSPORT REGULATORY PROTEIN PGTC"/>
    <property type="match status" value="1"/>
</dbReference>
<keyword evidence="1 2" id="KW-0732">Signal</keyword>
<evidence type="ECO:0000256" key="1">
    <source>
        <dbReference type="ARBA" id="ARBA00022729"/>
    </source>
</evidence>
<dbReference type="GO" id="GO:0030288">
    <property type="term" value="C:outer membrane-bounded periplasmic space"/>
    <property type="evidence" value="ECO:0007669"/>
    <property type="project" value="TreeGrafter"/>
</dbReference>
<dbReference type="SUPFAM" id="SSF53850">
    <property type="entry name" value="Periplasmic binding protein-like II"/>
    <property type="match status" value="1"/>
</dbReference>
<evidence type="ECO:0000313" key="3">
    <source>
        <dbReference type="EMBL" id="SDS08939.1"/>
    </source>
</evidence>
<accession>A0A1H1PE92</accession>
<feature type="chain" id="PRO_5039683415" evidence="2">
    <location>
        <begin position="20"/>
        <end position="386"/>
    </location>
</feature>